<organism evidence="2 3">
    <name type="scientific">Acidimangrovimonas pyrenivorans</name>
    <dbReference type="NCBI Taxonomy" id="2030798"/>
    <lineage>
        <taxon>Bacteria</taxon>
        <taxon>Pseudomonadati</taxon>
        <taxon>Pseudomonadota</taxon>
        <taxon>Alphaproteobacteria</taxon>
        <taxon>Rhodobacterales</taxon>
        <taxon>Paracoccaceae</taxon>
        <taxon>Acidimangrovimonas</taxon>
    </lineage>
</organism>
<name>A0ABV7AC06_9RHOB</name>
<protein>
    <submittedName>
        <fullName evidence="2">DUF6455 family protein</fullName>
    </submittedName>
</protein>
<keyword evidence="3" id="KW-1185">Reference proteome</keyword>
<dbReference type="Pfam" id="PF20056">
    <property type="entry name" value="DUF6455"/>
    <property type="match status" value="1"/>
</dbReference>
<feature type="domain" description="DUF6455" evidence="1">
    <location>
        <begin position="1"/>
        <end position="84"/>
    </location>
</feature>
<dbReference type="Proteomes" id="UP001595443">
    <property type="component" value="Unassembled WGS sequence"/>
</dbReference>
<sequence>MFSMKKMDRHLELLGHMAETLGIDLNAAMRAGRLSPETYRAAALRCTGCDAPEACAHWQRDHRAGADVAPDYCRNATLLAALKEAAP</sequence>
<evidence type="ECO:0000259" key="1">
    <source>
        <dbReference type="Pfam" id="PF20056"/>
    </source>
</evidence>
<gene>
    <name evidence="2" type="ORF">ACFOES_00610</name>
</gene>
<dbReference type="InterPro" id="IPR045601">
    <property type="entry name" value="DUF6455"/>
</dbReference>
<accession>A0ABV7AC06</accession>
<reference evidence="3" key="1">
    <citation type="journal article" date="2019" name="Int. J. Syst. Evol. Microbiol.">
        <title>The Global Catalogue of Microorganisms (GCM) 10K type strain sequencing project: providing services to taxonomists for standard genome sequencing and annotation.</title>
        <authorList>
            <consortium name="The Broad Institute Genomics Platform"/>
            <consortium name="The Broad Institute Genome Sequencing Center for Infectious Disease"/>
            <person name="Wu L."/>
            <person name="Ma J."/>
        </authorList>
    </citation>
    <scope>NUCLEOTIDE SEQUENCE [LARGE SCALE GENOMIC DNA]</scope>
    <source>
        <strain evidence="3">KCTC 62192</strain>
    </source>
</reference>
<comment type="caution">
    <text evidence="2">The sequence shown here is derived from an EMBL/GenBank/DDBJ whole genome shotgun (WGS) entry which is preliminary data.</text>
</comment>
<dbReference type="RefSeq" id="WP_377830806.1">
    <property type="nucleotide sequence ID" value="NZ_JBHRSK010000001.1"/>
</dbReference>
<proteinExistence type="predicted"/>
<evidence type="ECO:0000313" key="2">
    <source>
        <dbReference type="EMBL" id="MFC2966585.1"/>
    </source>
</evidence>
<dbReference type="EMBL" id="JBHRSK010000001">
    <property type="protein sequence ID" value="MFC2966585.1"/>
    <property type="molecule type" value="Genomic_DNA"/>
</dbReference>
<evidence type="ECO:0000313" key="3">
    <source>
        <dbReference type="Proteomes" id="UP001595443"/>
    </source>
</evidence>